<proteinExistence type="inferred from homology"/>
<evidence type="ECO:0000313" key="5">
    <source>
        <dbReference type="EMBL" id="KAK4177965.1"/>
    </source>
</evidence>
<dbReference type="EMBL" id="MU866150">
    <property type="protein sequence ID" value="KAK4177965.1"/>
    <property type="molecule type" value="Genomic_DNA"/>
</dbReference>
<reference evidence="5" key="1">
    <citation type="journal article" date="2023" name="Mol. Phylogenet. Evol.">
        <title>Genome-scale phylogeny and comparative genomics of the fungal order Sordariales.</title>
        <authorList>
            <person name="Hensen N."/>
            <person name="Bonometti L."/>
            <person name="Westerberg I."/>
            <person name="Brannstrom I.O."/>
            <person name="Guillou S."/>
            <person name="Cros-Aarteil S."/>
            <person name="Calhoun S."/>
            <person name="Haridas S."/>
            <person name="Kuo A."/>
            <person name="Mondo S."/>
            <person name="Pangilinan J."/>
            <person name="Riley R."/>
            <person name="LaButti K."/>
            <person name="Andreopoulos B."/>
            <person name="Lipzen A."/>
            <person name="Chen C."/>
            <person name="Yan M."/>
            <person name="Daum C."/>
            <person name="Ng V."/>
            <person name="Clum A."/>
            <person name="Steindorff A."/>
            <person name="Ohm R.A."/>
            <person name="Martin F."/>
            <person name="Silar P."/>
            <person name="Natvig D.O."/>
            <person name="Lalanne C."/>
            <person name="Gautier V."/>
            <person name="Ament-Velasquez S.L."/>
            <person name="Kruys A."/>
            <person name="Hutchinson M.I."/>
            <person name="Powell A.J."/>
            <person name="Barry K."/>
            <person name="Miller A.N."/>
            <person name="Grigoriev I.V."/>
            <person name="Debuchy R."/>
            <person name="Gladieux P."/>
            <person name="Hiltunen Thoren M."/>
            <person name="Johannesson H."/>
        </authorList>
    </citation>
    <scope>NUCLEOTIDE SEQUENCE</scope>
    <source>
        <strain evidence="5">CBS 892.96</strain>
    </source>
</reference>
<organism evidence="5 6">
    <name type="scientific">Triangularia setosa</name>
    <dbReference type="NCBI Taxonomy" id="2587417"/>
    <lineage>
        <taxon>Eukaryota</taxon>
        <taxon>Fungi</taxon>
        <taxon>Dikarya</taxon>
        <taxon>Ascomycota</taxon>
        <taxon>Pezizomycotina</taxon>
        <taxon>Sordariomycetes</taxon>
        <taxon>Sordariomycetidae</taxon>
        <taxon>Sordariales</taxon>
        <taxon>Podosporaceae</taxon>
        <taxon>Triangularia</taxon>
    </lineage>
</organism>
<protein>
    <submittedName>
        <fullName evidence="5">Esterase lipase</fullName>
    </submittedName>
</protein>
<feature type="compositionally biased region" description="Basic and acidic residues" evidence="3">
    <location>
        <begin position="18"/>
        <end position="36"/>
    </location>
</feature>
<dbReference type="InterPro" id="IPR050654">
    <property type="entry name" value="AChE-related_enzymes"/>
</dbReference>
<keyword evidence="6" id="KW-1185">Reference proteome</keyword>
<dbReference type="GO" id="GO:0052689">
    <property type="term" value="F:carboxylic ester hydrolase activity"/>
    <property type="evidence" value="ECO:0007669"/>
    <property type="project" value="TreeGrafter"/>
</dbReference>
<evidence type="ECO:0000256" key="2">
    <source>
        <dbReference type="ARBA" id="ARBA00022801"/>
    </source>
</evidence>
<dbReference type="InterPro" id="IPR029058">
    <property type="entry name" value="AB_hydrolase_fold"/>
</dbReference>
<comment type="caution">
    <text evidence="5">The sequence shown here is derived from an EMBL/GenBank/DDBJ whole genome shotgun (WGS) entry which is preliminary data.</text>
</comment>
<dbReference type="Gene3D" id="3.40.50.1820">
    <property type="entry name" value="alpha/beta hydrolase"/>
    <property type="match status" value="1"/>
</dbReference>
<gene>
    <name evidence="5" type="ORF">QBC36DRAFT_299764</name>
</gene>
<dbReference type="AlphaFoldDB" id="A0AAN6WAG9"/>
<accession>A0AAN6WAG9</accession>
<dbReference type="PANTHER" id="PTHR43918">
    <property type="entry name" value="ACETYLCHOLINESTERASE"/>
    <property type="match status" value="1"/>
</dbReference>
<comment type="similarity">
    <text evidence="1">Belongs to the type-B carboxylesterase/lipase family.</text>
</comment>
<feature type="domain" description="Carboxylesterase type B" evidence="4">
    <location>
        <begin position="165"/>
        <end position="693"/>
    </location>
</feature>
<evidence type="ECO:0000259" key="4">
    <source>
        <dbReference type="Pfam" id="PF00135"/>
    </source>
</evidence>
<dbReference type="Pfam" id="PF00135">
    <property type="entry name" value="COesterase"/>
    <property type="match status" value="1"/>
</dbReference>
<evidence type="ECO:0000256" key="1">
    <source>
        <dbReference type="ARBA" id="ARBA00005964"/>
    </source>
</evidence>
<dbReference type="PANTHER" id="PTHR43918:SF4">
    <property type="entry name" value="CARBOXYLIC ESTER HYDROLASE"/>
    <property type="match status" value="1"/>
</dbReference>
<sequence length="704" mass="77247">MMTPSPFFEPSPASPPTEEIKASMMPEKESVDEKFTSEPQIDPLAILEKQPTVHDKEKCLPPRKPEEHGWWHSGPYHHSPHPSLALFFTGHKSHNRHEGSPPPGRFPLREWLKNSPISLVAATLFVLAVQAGAIWGAMHGFGLGQFGSRPGLLDHTTAASPPPPPPIVNLTYATFSGLTLPNAAINQFLGLPYAQPPLGPLRWRGPSPPLPSSTSGTVVAATEFKPICLGAGVPYPTEGQSEDCLYANVWAPAANATREGSGLLPVWVFVQGGGYNALTNYNWNGSEVVEGSGLGVVVVNFNYRVGVWGFLAGGGGMEMNVGLRDQRGLLGWVQKEISQFGGDPEHVVIHGASAGAGSVAMHLVANGGRDDGLFHGAILESVFFPAQPLLGELGWQFERVLNQTGCEGGNSTEQQMECLRETDVKVLQEVANHAQPFPGRPDPPLPIFYWTPCVDGELIEDLPYRLFKGGKSVKVPVMMGTASNEGTVFTPNITTPQEFTSFFANNYPLLTSSDSSSILTLYTPPQFNTTAPFNPPNRGHFYGPLATAYGESTFICPQTNVLDYLSLSSPPNLWAYRYNVHDEENTRDGLGVPHLWDAAAIWGPDNINPWDRTGSYKTYNKGLVGRVRGYYFGFVKYLDPNREKVETEPEWEGWVGDEDDNRNKTTRSRLLFETEGTRMEVLEGAERERCNFWLGLGEGRMEQR</sequence>
<evidence type="ECO:0000256" key="3">
    <source>
        <dbReference type="SAM" id="MobiDB-lite"/>
    </source>
</evidence>
<feature type="region of interest" description="Disordered" evidence="3">
    <location>
        <begin position="1"/>
        <end position="53"/>
    </location>
</feature>
<name>A0AAN6WAG9_9PEZI</name>
<keyword evidence="2" id="KW-0378">Hydrolase</keyword>
<dbReference type="InterPro" id="IPR002018">
    <property type="entry name" value="CarbesteraseB"/>
</dbReference>
<dbReference type="Proteomes" id="UP001302321">
    <property type="component" value="Unassembled WGS sequence"/>
</dbReference>
<dbReference type="InterPro" id="IPR019826">
    <property type="entry name" value="Carboxylesterase_B_AS"/>
</dbReference>
<evidence type="ECO:0000313" key="6">
    <source>
        <dbReference type="Proteomes" id="UP001302321"/>
    </source>
</evidence>
<dbReference type="PROSITE" id="PS00122">
    <property type="entry name" value="CARBOXYLESTERASE_B_1"/>
    <property type="match status" value="1"/>
</dbReference>
<reference evidence="5" key="2">
    <citation type="submission" date="2023-05" db="EMBL/GenBank/DDBJ databases">
        <authorList>
            <consortium name="Lawrence Berkeley National Laboratory"/>
            <person name="Steindorff A."/>
            <person name="Hensen N."/>
            <person name="Bonometti L."/>
            <person name="Westerberg I."/>
            <person name="Brannstrom I.O."/>
            <person name="Guillou S."/>
            <person name="Cros-Aarteil S."/>
            <person name="Calhoun S."/>
            <person name="Haridas S."/>
            <person name="Kuo A."/>
            <person name="Mondo S."/>
            <person name="Pangilinan J."/>
            <person name="Riley R."/>
            <person name="Labutti K."/>
            <person name="Andreopoulos B."/>
            <person name="Lipzen A."/>
            <person name="Chen C."/>
            <person name="Yanf M."/>
            <person name="Daum C."/>
            <person name="Ng V."/>
            <person name="Clum A."/>
            <person name="Ohm R."/>
            <person name="Martin F."/>
            <person name="Silar P."/>
            <person name="Natvig D."/>
            <person name="Lalanne C."/>
            <person name="Gautier V."/>
            <person name="Ament-Velasquez S.L."/>
            <person name="Kruys A."/>
            <person name="Hutchinson M.I."/>
            <person name="Powell A.J."/>
            <person name="Barry K."/>
            <person name="Miller A.N."/>
            <person name="Grigoriev I.V."/>
            <person name="Debuchy R."/>
            <person name="Gladieux P."/>
            <person name="Thoren M.H."/>
            <person name="Johannesson H."/>
        </authorList>
    </citation>
    <scope>NUCLEOTIDE SEQUENCE</scope>
    <source>
        <strain evidence="5">CBS 892.96</strain>
    </source>
</reference>
<dbReference type="SUPFAM" id="SSF53474">
    <property type="entry name" value="alpha/beta-Hydrolases"/>
    <property type="match status" value="1"/>
</dbReference>